<gene>
    <name evidence="1" type="ORF">PENSUB_5531</name>
</gene>
<comment type="caution">
    <text evidence="1">The sequence shown here is derived from an EMBL/GenBank/DDBJ whole genome shotgun (WGS) entry which is preliminary data.</text>
</comment>
<evidence type="ECO:0000313" key="2">
    <source>
        <dbReference type="Proteomes" id="UP000186955"/>
    </source>
</evidence>
<accession>A0A1Q5U812</accession>
<protein>
    <submittedName>
        <fullName evidence="1">Uncharacterized protein</fullName>
    </submittedName>
</protein>
<reference evidence="1 2" key="1">
    <citation type="submission" date="2016-10" db="EMBL/GenBank/DDBJ databases">
        <title>Genome sequence of the ascomycete fungus Penicillium subrubescens.</title>
        <authorList>
            <person name="De Vries R.P."/>
            <person name="Peng M."/>
            <person name="Dilokpimol A."/>
            <person name="Hilden K."/>
            <person name="Makela M.R."/>
            <person name="Grigoriev I."/>
            <person name="Riley R."/>
            <person name="Granchi Z."/>
        </authorList>
    </citation>
    <scope>NUCLEOTIDE SEQUENCE [LARGE SCALE GENOMIC DNA]</scope>
    <source>
        <strain evidence="1 2">CBS 132785</strain>
    </source>
</reference>
<name>A0A1Q5U812_9EURO</name>
<organism evidence="1 2">
    <name type="scientific">Penicillium subrubescens</name>
    <dbReference type="NCBI Taxonomy" id="1316194"/>
    <lineage>
        <taxon>Eukaryota</taxon>
        <taxon>Fungi</taxon>
        <taxon>Dikarya</taxon>
        <taxon>Ascomycota</taxon>
        <taxon>Pezizomycotina</taxon>
        <taxon>Eurotiomycetes</taxon>
        <taxon>Eurotiomycetidae</taxon>
        <taxon>Eurotiales</taxon>
        <taxon>Aspergillaceae</taxon>
        <taxon>Penicillium</taxon>
    </lineage>
</organism>
<dbReference type="AlphaFoldDB" id="A0A1Q5U812"/>
<keyword evidence="2" id="KW-1185">Reference proteome</keyword>
<dbReference type="EMBL" id="MNBE01000566">
    <property type="protein sequence ID" value="OKP08618.1"/>
    <property type="molecule type" value="Genomic_DNA"/>
</dbReference>
<proteinExistence type="predicted"/>
<evidence type="ECO:0000313" key="1">
    <source>
        <dbReference type="EMBL" id="OKP08618.1"/>
    </source>
</evidence>
<sequence length="286" mass="31331">MRKLDFSGAFYRDQTLANLRFLFNNTADILTCETRSGYVVAFAYKSENGERVKIMQTYAGDVLQALKSLHDMSSNCIMEYLADCGHELRRDYLPECHITIPMQVQYGPELKSPALSGIDSAPIDIPFPAQDPGKEDPESLASQESPNVILEEPTMIITLAEQSAAPPTGGCEGSQPVLTHSTSFPSHAGAKGYSVLVDIQYPAKKPIGALRFIANPSRQGLRQVVAQILATNDPPNDPSWFIKSLSVRKGNTSYDVLGYPQDDIGSLLDDVLESEKLIKIECVCSI</sequence>
<dbReference type="Proteomes" id="UP000186955">
    <property type="component" value="Unassembled WGS sequence"/>
</dbReference>